<dbReference type="RefSeq" id="WP_158409117.1">
    <property type="nucleotide sequence ID" value="NZ_CP007139.1"/>
</dbReference>
<evidence type="ECO:0008006" key="3">
    <source>
        <dbReference type="Google" id="ProtNLM"/>
    </source>
</evidence>
<dbReference type="STRING" id="661478.OP10G_0432"/>
<sequence>MEIVIVGTVLALCIFFIGRHMLRSLGLGIGGGKPDCGCGSCAAKKKRGTR</sequence>
<dbReference type="EMBL" id="CP007139">
    <property type="protein sequence ID" value="AIE83800.1"/>
    <property type="molecule type" value="Genomic_DNA"/>
</dbReference>
<protein>
    <recommendedName>
        <fullName evidence="3">FeoB-associated Cys-rich membrane protein</fullName>
    </recommendedName>
</protein>
<evidence type="ECO:0000313" key="1">
    <source>
        <dbReference type="EMBL" id="AIE83800.1"/>
    </source>
</evidence>
<name>A0A068NLY9_FIMGI</name>
<dbReference type="Proteomes" id="UP000027982">
    <property type="component" value="Chromosome"/>
</dbReference>
<organism evidence="1 2">
    <name type="scientific">Fimbriimonas ginsengisoli Gsoil 348</name>
    <dbReference type="NCBI Taxonomy" id="661478"/>
    <lineage>
        <taxon>Bacteria</taxon>
        <taxon>Bacillati</taxon>
        <taxon>Armatimonadota</taxon>
        <taxon>Fimbriimonadia</taxon>
        <taxon>Fimbriimonadales</taxon>
        <taxon>Fimbriimonadaceae</taxon>
        <taxon>Fimbriimonas</taxon>
    </lineage>
</organism>
<accession>A0A068NLY9</accession>
<evidence type="ECO:0000313" key="2">
    <source>
        <dbReference type="Proteomes" id="UP000027982"/>
    </source>
</evidence>
<proteinExistence type="predicted"/>
<reference evidence="1 2" key="1">
    <citation type="journal article" date="2014" name="PLoS ONE">
        <title>The first complete genome sequence of the class fimbriimonadia in the phylum armatimonadetes.</title>
        <authorList>
            <person name="Hu Z.Y."/>
            <person name="Wang Y.Z."/>
            <person name="Im W.T."/>
            <person name="Wang S.Y."/>
            <person name="Zhao G.P."/>
            <person name="Zheng H.J."/>
            <person name="Quan Z.X."/>
        </authorList>
    </citation>
    <scope>NUCLEOTIDE SEQUENCE [LARGE SCALE GENOMIC DNA]</scope>
    <source>
        <strain evidence="1">Gsoil 348</strain>
    </source>
</reference>
<dbReference type="HOGENOM" id="CLU_3118063_0_0_0"/>
<dbReference type="AlphaFoldDB" id="A0A068NLY9"/>
<dbReference type="KEGG" id="fgi:OP10G_0432"/>
<gene>
    <name evidence="1" type="ORF">OP10G_0432</name>
</gene>
<keyword evidence="2" id="KW-1185">Reference proteome</keyword>